<name>A0A644X5A8_9ZZZZ</name>
<comment type="caution">
    <text evidence="1">The sequence shown here is derived from an EMBL/GenBank/DDBJ whole genome shotgun (WGS) entry which is preliminary data.</text>
</comment>
<proteinExistence type="predicted"/>
<accession>A0A644X5A8</accession>
<sequence>MSPQRLYKVVLAMTEGTKQVRVKTQDFIFVFLIFCGRVENSGDRQVDKSKIPMISRISELLFCPRCKYMIIPNFQLVFFRLYSPFLYANHFTM</sequence>
<protein>
    <submittedName>
        <fullName evidence="1">Uncharacterized protein</fullName>
    </submittedName>
</protein>
<organism evidence="1">
    <name type="scientific">bioreactor metagenome</name>
    <dbReference type="NCBI Taxonomy" id="1076179"/>
    <lineage>
        <taxon>unclassified sequences</taxon>
        <taxon>metagenomes</taxon>
        <taxon>ecological metagenomes</taxon>
    </lineage>
</organism>
<dbReference type="AlphaFoldDB" id="A0A644X5A8"/>
<dbReference type="EMBL" id="VSSQ01001819">
    <property type="protein sequence ID" value="MPM11350.1"/>
    <property type="molecule type" value="Genomic_DNA"/>
</dbReference>
<gene>
    <name evidence="1" type="ORF">SDC9_57693</name>
</gene>
<reference evidence="1" key="1">
    <citation type="submission" date="2019-08" db="EMBL/GenBank/DDBJ databases">
        <authorList>
            <person name="Kucharzyk K."/>
            <person name="Murdoch R.W."/>
            <person name="Higgins S."/>
            <person name="Loffler F."/>
        </authorList>
    </citation>
    <scope>NUCLEOTIDE SEQUENCE</scope>
</reference>
<evidence type="ECO:0000313" key="1">
    <source>
        <dbReference type="EMBL" id="MPM11350.1"/>
    </source>
</evidence>